<reference evidence="3" key="1">
    <citation type="submission" date="2016-10" db="EMBL/GenBank/DDBJ databases">
        <authorList>
            <person name="Varghese N."/>
            <person name="Submissions S."/>
        </authorList>
    </citation>
    <scope>NUCLEOTIDE SEQUENCE [LARGE SCALE GENOMIC DNA]</scope>
    <source>
        <strain evidence="3">DSM 21772</strain>
    </source>
</reference>
<feature type="transmembrane region" description="Helical" evidence="1">
    <location>
        <begin position="475"/>
        <end position="496"/>
    </location>
</feature>
<feature type="transmembrane region" description="Helical" evidence="1">
    <location>
        <begin position="347"/>
        <end position="368"/>
    </location>
</feature>
<evidence type="ECO:0000313" key="3">
    <source>
        <dbReference type="Proteomes" id="UP000181956"/>
    </source>
</evidence>
<feature type="transmembrane region" description="Helical" evidence="1">
    <location>
        <begin position="221"/>
        <end position="241"/>
    </location>
</feature>
<dbReference type="OrthoDB" id="3770924at2"/>
<sequence>MTTTTDPVTAAPTPGTRVRRAALTAATLSIVLGLVLCVFGASPAPLVIAVMVLGTCVLARRHSWTLSAAATIVLLLAGHTVLSRSLPLVGWDYGAAGVVSLTLLGTVLLIVLARTPTALLARATRAHWLTAAAALALPTLSGLLLFGAQVFGQPGYAWAMRNDMIWNTVAARFVLADGGLSTSGHPNPSPLMNALVASWLAPGRDTAAELLRHDVARQTELWMLLTLLAAALAGLVVARAVPASRPALRFGAGLLGSAIPLSWYATGAMLEFGFLNAMLAVTLLLVVWLLWQEVPSQPVLASALLLITTTLLLAAWAPLAVLPLGLAAAAVLPRWRFFLALRGRVAVAWWAGALQLPAYLLVVTLPDLARDGGALAADGAVPGITATSVLTAAALLLTLSALAAVGLGRRHDLAGVVVVLMMGGIGVGYLMAQRFGIVAPWGYYPVKLSWLLCILLTVLLAASILGWLGHAEARGPLGLVIVLAALVVVGLGLRAVPLPAGLGSALPLVKVAAAEARGGDTARADRLFRIADDGTKTMVSRLGTPGDDAFVNAWLLQLQADASQDPIRAFSYSLDPSDVGMLCAAAEAWSGPVTIESADADLDIELALACPAADISVRLGDAASAIG</sequence>
<accession>A0A1H1QYR1</accession>
<feature type="transmembrane region" description="Helical" evidence="1">
    <location>
        <begin position="64"/>
        <end position="82"/>
    </location>
</feature>
<proteinExistence type="predicted"/>
<feature type="transmembrane region" description="Helical" evidence="1">
    <location>
        <begin position="413"/>
        <end position="432"/>
    </location>
</feature>
<feature type="transmembrane region" description="Helical" evidence="1">
    <location>
        <begin position="303"/>
        <end position="327"/>
    </location>
</feature>
<dbReference type="EMBL" id="LT629742">
    <property type="protein sequence ID" value="SDS28523.1"/>
    <property type="molecule type" value="Genomic_DNA"/>
</dbReference>
<feature type="transmembrane region" description="Helical" evidence="1">
    <location>
        <begin position="444"/>
        <end position="469"/>
    </location>
</feature>
<protein>
    <submittedName>
        <fullName evidence="2">Uncharacterized protein</fullName>
    </submittedName>
</protein>
<name>A0A1H1QYR1_9MICO</name>
<feature type="transmembrane region" description="Helical" evidence="1">
    <location>
        <begin position="380"/>
        <end position="407"/>
    </location>
</feature>
<dbReference type="RefSeq" id="WP_156786255.1">
    <property type="nucleotide sequence ID" value="NZ_LT629742.1"/>
</dbReference>
<feature type="transmembrane region" description="Helical" evidence="1">
    <location>
        <begin position="22"/>
        <end position="52"/>
    </location>
</feature>
<keyword evidence="1" id="KW-1133">Transmembrane helix</keyword>
<evidence type="ECO:0000313" key="2">
    <source>
        <dbReference type="EMBL" id="SDS28523.1"/>
    </source>
</evidence>
<keyword evidence="1" id="KW-0812">Transmembrane</keyword>
<feature type="transmembrane region" description="Helical" evidence="1">
    <location>
        <begin position="126"/>
        <end position="151"/>
    </location>
</feature>
<keyword evidence="1" id="KW-0472">Membrane</keyword>
<keyword evidence="3" id="KW-1185">Reference proteome</keyword>
<dbReference type="AlphaFoldDB" id="A0A1H1QYR1"/>
<organism evidence="2 3">
    <name type="scientific">Microterricola viridarii</name>
    <dbReference type="NCBI Taxonomy" id="412690"/>
    <lineage>
        <taxon>Bacteria</taxon>
        <taxon>Bacillati</taxon>
        <taxon>Actinomycetota</taxon>
        <taxon>Actinomycetes</taxon>
        <taxon>Micrococcales</taxon>
        <taxon>Microbacteriaceae</taxon>
        <taxon>Microterricola</taxon>
    </lineage>
</organism>
<feature type="transmembrane region" description="Helical" evidence="1">
    <location>
        <begin position="272"/>
        <end position="291"/>
    </location>
</feature>
<evidence type="ECO:0000256" key="1">
    <source>
        <dbReference type="SAM" id="Phobius"/>
    </source>
</evidence>
<dbReference type="Proteomes" id="UP000181956">
    <property type="component" value="Chromosome I"/>
</dbReference>
<feature type="transmembrane region" description="Helical" evidence="1">
    <location>
        <begin position="94"/>
        <end position="114"/>
    </location>
</feature>
<gene>
    <name evidence="2" type="ORF">SAMN04489834_1199</name>
</gene>
<feature type="transmembrane region" description="Helical" evidence="1">
    <location>
        <begin position="248"/>
        <end position="266"/>
    </location>
</feature>